<evidence type="ECO:0000256" key="10">
    <source>
        <dbReference type="SAM" id="SignalP"/>
    </source>
</evidence>
<comment type="similarity">
    <text evidence="2">Belongs to the insect defense protein family.</text>
</comment>
<dbReference type="InterPro" id="IPR042307">
    <property type="entry name" value="Reeler_sf"/>
</dbReference>
<evidence type="ECO:0000256" key="1">
    <source>
        <dbReference type="ARBA" id="ARBA00004613"/>
    </source>
</evidence>
<feature type="domain" description="Reelin" evidence="11">
    <location>
        <begin position="10"/>
        <end position="169"/>
    </location>
</feature>
<accession>A0AAN8JD84</accession>
<evidence type="ECO:0000259" key="11">
    <source>
        <dbReference type="PROSITE" id="PS51019"/>
    </source>
</evidence>
<dbReference type="Proteomes" id="UP001347796">
    <property type="component" value="Unassembled WGS sequence"/>
</dbReference>
<evidence type="ECO:0000256" key="3">
    <source>
        <dbReference type="ARBA" id="ARBA00022525"/>
    </source>
</evidence>
<feature type="signal peptide" evidence="10">
    <location>
        <begin position="1"/>
        <end position="15"/>
    </location>
</feature>
<dbReference type="AlphaFoldDB" id="A0AAN8JD84"/>
<dbReference type="CDD" id="cd08544">
    <property type="entry name" value="Reeler"/>
    <property type="match status" value="1"/>
</dbReference>
<dbReference type="PANTHER" id="PTHR45828:SF9">
    <property type="entry name" value="CELL WALL INTEGRITY AND STRESS RESPONSE COMPONENT 4-LIKE-RELATED"/>
    <property type="match status" value="1"/>
</dbReference>
<dbReference type="GO" id="GO:0042742">
    <property type="term" value="P:defense response to bacterium"/>
    <property type="evidence" value="ECO:0007669"/>
    <property type="project" value="UniProtKB-KW"/>
</dbReference>
<dbReference type="PANTHER" id="PTHR45828">
    <property type="entry name" value="CYTOCHROME B561/FERRIC REDUCTASE TRANSMEMBRANE"/>
    <property type="match status" value="1"/>
</dbReference>
<feature type="compositionally biased region" description="Low complexity" evidence="9">
    <location>
        <begin position="213"/>
        <end position="223"/>
    </location>
</feature>
<evidence type="ECO:0000256" key="6">
    <source>
        <dbReference type="ARBA" id="ARBA00022729"/>
    </source>
</evidence>
<dbReference type="InterPro" id="IPR051237">
    <property type="entry name" value="Ferric-chelate_Red/DefProt"/>
</dbReference>
<evidence type="ECO:0000313" key="13">
    <source>
        <dbReference type="Proteomes" id="UP001347796"/>
    </source>
</evidence>
<feature type="region of interest" description="Disordered" evidence="9">
    <location>
        <begin position="181"/>
        <end position="250"/>
    </location>
</feature>
<dbReference type="Pfam" id="PF02014">
    <property type="entry name" value="Reeler"/>
    <property type="match status" value="1"/>
</dbReference>
<evidence type="ECO:0000256" key="4">
    <source>
        <dbReference type="ARBA" id="ARBA00022529"/>
    </source>
</evidence>
<keyword evidence="8" id="KW-0044">Antibiotic</keyword>
<dbReference type="GO" id="GO:0016020">
    <property type="term" value="C:membrane"/>
    <property type="evidence" value="ECO:0007669"/>
    <property type="project" value="TreeGrafter"/>
</dbReference>
<comment type="subcellular location">
    <subcellularLocation>
        <location evidence="1">Secreted</location>
    </subcellularLocation>
</comment>
<dbReference type="GO" id="GO:0005576">
    <property type="term" value="C:extracellular region"/>
    <property type="evidence" value="ECO:0007669"/>
    <property type="project" value="UniProtKB-SubCell"/>
</dbReference>
<dbReference type="InterPro" id="IPR002861">
    <property type="entry name" value="Reeler_dom"/>
</dbReference>
<reference evidence="12 13" key="1">
    <citation type="submission" date="2024-01" db="EMBL/GenBank/DDBJ databases">
        <title>The genome of the rayed Mediterranean limpet Patella caerulea (Linnaeus, 1758).</title>
        <authorList>
            <person name="Anh-Thu Weber A."/>
            <person name="Halstead-Nussloch G."/>
        </authorList>
    </citation>
    <scope>NUCLEOTIDE SEQUENCE [LARGE SCALE GENOMIC DNA]</scope>
    <source>
        <strain evidence="12">AATW-2023a</strain>
        <tissue evidence="12">Whole specimen</tissue>
    </source>
</reference>
<evidence type="ECO:0000256" key="2">
    <source>
        <dbReference type="ARBA" id="ARBA00008501"/>
    </source>
</evidence>
<proteinExistence type="inferred from homology"/>
<feature type="compositionally biased region" description="Polar residues" evidence="9">
    <location>
        <begin position="235"/>
        <end position="250"/>
    </location>
</feature>
<sequence length="250" mass="27569">MIILLVVMFLAGCESYMTGAPNGICSVQRQRPYHDSFLPQMSPAPYRIETNSTSYRPNEPINITITGDGVSFKGFFVTADTTSGAFNGRVDNVTSNVRMVRNCGMTHTDNSSKTSVTIVWTPPPLVHVGNVRFISVVVANFSTFWNNVGSALLTPDFTVYETHKSVWAKMYAQAQNGQQQGGRQIGQVQNGQQQGSRLNGQVQNGQQQGGRLNGQVQNGQQQRRGQRGQGRTNRMRNVNGMQSQFRSMNG</sequence>
<evidence type="ECO:0000256" key="8">
    <source>
        <dbReference type="ARBA" id="ARBA00023022"/>
    </source>
</evidence>
<evidence type="ECO:0000313" key="12">
    <source>
        <dbReference type="EMBL" id="KAK6175312.1"/>
    </source>
</evidence>
<gene>
    <name evidence="12" type="ORF">SNE40_013800</name>
</gene>
<evidence type="ECO:0000256" key="7">
    <source>
        <dbReference type="ARBA" id="ARBA00022859"/>
    </source>
</evidence>
<protein>
    <recommendedName>
        <fullName evidence="11">Reelin domain-containing protein</fullName>
    </recommendedName>
</protein>
<keyword evidence="6 10" id="KW-0732">Signal</keyword>
<evidence type="ECO:0000256" key="5">
    <source>
        <dbReference type="ARBA" id="ARBA00022588"/>
    </source>
</evidence>
<dbReference type="PROSITE" id="PS51019">
    <property type="entry name" value="REELIN"/>
    <property type="match status" value="1"/>
</dbReference>
<feature type="chain" id="PRO_5042912313" description="Reelin domain-containing protein" evidence="10">
    <location>
        <begin position="16"/>
        <end position="250"/>
    </location>
</feature>
<dbReference type="Gene3D" id="2.60.40.4060">
    <property type="entry name" value="Reeler domain"/>
    <property type="match status" value="1"/>
</dbReference>
<keyword evidence="7" id="KW-0391">Immunity</keyword>
<keyword evidence="13" id="KW-1185">Reference proteome</keyword>
<organism evidence="12 13">
    <name type="scientific">Patella caerulea</name>
    <name type="common">Rayed Mediterranean limpet</name>
    <dbReference type="NCBI Taxonomy" id="87958"/>
    <lineage>
        <taxon>Eukaryota</taxon>
        <taxon>Metazoa</taxon>
        <taxon>Spiralia</taxon>
        <taxon>Lophotrochozoa</taxon>
        <taxon>Mollusca</taxon>
        <taxon>Gastropoda</taxon>
        <taxon>Patellogastropoda</taxon>
        <taxon>Patelloidea</taxon>
        <taxon>Patellidae</taxon>
        <taxon>Patella</taxon>
    </lineage>
</organism>
<feature type="compositionally biased region" description="Low complexity" evidence="9">
    <location>
        <begin position="185"/>
        <end position="206"/>
    </location>
</feature>
<keyword evidence="4" id="KW-0929">Antimicrobial</keyword>
<name>A0AAN8JD84_PATCE</name>
<dbReference type="GO" id="GO:0045087">
    <property type="term" value="P:innate immune response"/>
    <property type="evidence" value="ECO:0007669"/>
    <property type="project" value="UniProtKB-KW"/>
</dbReference>
<keyword evidence="3" id="KW-0964">Secreted</keyword>
<comment type="caution">
    <text evidence="12">The sequence shown here is derived from an EMBL/GenBank/DDBJ whole genome shotgun (WGS) entry which is preliminary data.</text>
</comment>
<keyword evidence="5" id="KW-0399">Innate immunity</keyword>
<dbReference type="EMBL" id="JAZGQO010000010">
    <property type="protein sequence ID" value="KAK6175312.1"/>
    <property type="molecule type" value="Genomic_DNA"/>
</dbReference>
<evidence type="ECO:0000256" key="9">
    <source>
        <dbReference type="SAM" id="MobiDB-lite"/>
    </source>
</evidence>